<comment type="caution">
    <text evidence="3">The sequence shown here is derived from an EMBL/GenBank/DDBJ whole genome shotgun (WGS) entry which is preliminary data.</text>
</comment>
<evidence type="ECO:0000313" key="4">
    <source>
        <dbReference type="Proteomes" id="UP001521184"/>
    </source>
</evidence>
<accession>A0ABR3TJR1</accession>
<evidence type="ECO:0000256" key="1">
    <source>
        <dbReference type="SAM" id="Coils"/>
    </source>
</evidence>
<proteinExistence type="predicted"/>
<feature type="region of interest" description="Disordered" evidence="2">
    <location>
        <begin position="482"/>
        <end position="516"/>
    </location>
</feature>
<evidence type="ECO:0000256" key="2">
    <source>
        <dbReference type="SAM" id="MobiDB-lite"/>
    </source>
</evidence>
<evidence type="ECO:0000313" key="3">
    <source>
        <dbReference type="EMBL" id="KAL1639586.1"/>
    </source>
</evidence>
<keyword evidence="4" id="KW-1185">Reference proteome</keyword>
<dbReference type="EMBL" id="JAKEKT020000061">
    <property type="protein sequence ID" value="KAL1639586.1"/>
    <property type="molecule type" value="Genomic_DNA"/>
</dbReference>
<sequence>MPDPQKSLPNGAKAPTNNIDAAHTARSDQPATQAAKDLINAAKSFVAEPSFQYTSGLLDEIGQLRQQLQKREQELLQKTNDNESCLRLFRQEATRRDREIVARGDVIASLESNIQELEKRIEKHGSTESQLLKRCQDVMDLLNTERETSKTCHESLSALENQLADQVQQTEDINAHFEQAEDAKKRAEYSLKRKNKAYADLEKQLIRAEDDLRHLQQLGVELVDETLDETISTLGGLWKPAIELISGQLGQDLDKVTLEYTYAWTKLDSRFGSTPIPRSNSYTAKVIRISAALNILANLVDALIFQPTYHLPPNSGVRELLFDCASVKREREALLRSMLLALPNEEQESERARRIDEVCTELMSHIQDIILVGQRTTFRAELEQVISTMQMKWERVQHIERVVEPIFDLGFSSDFQCQPLEPSLPGPESGKLIDHSVSLRNEEVQCLVLPGIFTIEGGAVVQIVPGTALSVAEAMKAEEETVDQRAVSSHRMASSRRRLSLHSQRPSSLQGGRLKRSATLQGNPFLGQFHF</sequence>
<reference evidence="3 4" key="1">
    <citation type="journal article" date="2023" name="Plant Dis.">
        <title>First Report of Diplodia intermedia Causing Canker and Dieback Diseases on Apple Trees in Canada.</title>
        <authorList>
            <person name="Ellouze W."/>
            <person name="Ilyukhin E."/>
            <person name="Sulman M."/>
            <person name="Ali S."/>
        </authorList>
    </citation>
    <scope>NUCLEOTIDE SEQUENCE [LARGE SCALE GENOMIC DNA]</scope>
    <source>
        <strain evidence="3 4">M45-28</strain>
    </source>
</reference>
<dbReference type="Proteomes" id="UP001521184">
    <property type="component" value="Unassembled WGS sequence"/>
</dbReference>
<feature type="coiled-coil region" evidence="1">
    <location>
        <begin position="107"/>
        <end position="134"/>
    </location>
</feature>
<feature type="coiled-coil region" evidence="1">
    <location>
        <begin position="177"/>
        <end position="218"/>
    </location>
</feature>
<gene>
    <name evidence="3" type="ORF">SLS58_007786</name>
</gene>
<organism evidence="3 4">
    <name type="scientific">Diplodia intermedia</name>
    <dbReference type="NCBI Taxonomy" id="856260"/>
    <lineage>
        <taxon>Eukaryota</taxon>
        <taxon>Fungi</taxon>
        <taxon>Dikarya</taxon>
        <taxon>Ascomycota</taxon>
        <taxon>Pezizomycotina</taxon>
        <taxon>Dothideomycetes</taxon>
        <taxon>Dothideomycetes incertae sedis</taxon>
        <taxon>Botryosphaeriales</taxon>
        <taxon>Botryosphaeriaceae</taxon>
        <taxon>Diplodia</taxon>
    </lineage>
</organism>
<name>A0ABR3TJR1_9PEZI</name>
<feature type="region of interest" description="Disordered" evidence="2">
    <location>
        <begin position="1"/>
        <end position="32"/>
    </location>
</feature>
<keyword evidence="1" id="KW-0175">Coiled coil</keyword>
<protein>
    <submittedName>
        <fullName evidence="3">Uncharacterized protein</fullName>
    </submittedName>
</protein>